<protein>
    <submittedName>
        <fullName evidence="2">Uncharacterized protein</fullName>
    </submittedName>
</protein>
<evidence type="ECO:0000313" key="2">
    <source>
        <dbReference type="EMBL" id="MCM2393920.1"/>
    </source>
</evidence>
<name>A0ABT0V0R9_9ACTN</name>
<feature type="region of interest" description="Disordered" evidence="1">
    <location>
        <begin position="207"/>
        <end position="283"/>
    </location>
</feature>
<accession>A0ABT0V0R9</accession>
<organism evidence="2 3">
    <name type="scientific">Streptomyces albipurpureus</name>
    <dbReference type="NCBI Taxonomy" id="2897419"/>
    <lineage>
        <taxon>Bacteria</taxon>
        <taxon>Bacillati</taxon>
        <taxon>Actinomycetota</taxon>
        <taxon>Actinomycetes</taxon>
        <taxon>Kitasatosporales</taxon>
        <taxon>Streptomycetaceae</taxon>
        <taxon>Streptomyces</taxon>
    </lineage>
</organism>
<evidence type="ECO:0000313" key="3">
    <source>
        <dbReference type="Proteomes" id="UP001431429"/>
    </source>
</evidence>
<proteinExistence type="predicted"/>
<dbReference type="Proteomes" id="UP001431429">
    <property type="component" value="Unassembled WGS sequence"/>
</dbReference>
<dbReference type="RefSeq" id="WP_250924211.1">
    <property type="nucleotide sequence ID" value="NZ_JAMQAW010000095.1"/>
</dbReference>
<keyword evidence="3" id="KW-1185">Reference proteome</keyword>
<sequence length="305" mass="32855">MLAVGWSSRVSYRMVATYSQVIAAADARGFDGLAASTDAELASLVRPIGLPQARIDCARSLAELLQSWEKEGVDPTAESADLDALVLDFATRVRGAPYKVAQCALLTARGYHCGIIPVDSGMVTKLAPVLGITLPSGAVAHERMRHLLEAVVHARPAEFRSLVTANEHQVTIPDGVEPTWWVHLVLIYFKPIRAATRAPAIQFGRSHQVCRGREPGRRGSPVAGKGSGPETTPVVSGPDRHRRGPCGHGLSCRGEQVPARRDAVTPATAGNMRRTVRNPSLQLDHPRHCGVYPANAGAYSDLCWW</sequence>
<reference evidence="2" key="1">
    <citation type="submission" date="2022-06" db="EMBL/GenBank/DDBJ databases">
        <title>Genome public.</title>
        <authorList>
            <person name="Sun Q."/>
        </authorList>
    </citation>
    <scope>NUCLEOTIDE SEQUENCE</scope>
    <source>
        <strain evidence="2">CWNU-1</strain>
    </source>
</reference>
<gene>
    <name evidence="2" type="ORF">NBG84_37585</name>
</gene>
<evidence type="ECO:0000256" key="1">
    <source>
        <dbReference type="SAM" id="MobiDB-lite"/>
    </source>
</evidence>
<dbReference type="EMBL" id="JAMQAW010000095">
    <property type="protein sequence ID" value="MCM2393920.1"/>
    <property type="molecule type" value="Genomic_DNA"/>
</dbReference>
<comment type="caution">
    <text evidence="2">The sequence shown here is derived from an EMBL/GenBank/DDBJ whole genome shotgun (WGS) entry which is preliminary data.</text>
</comment>